<reference evidence="4" key="1">
    <citation type="submission" date="2016-11" db="UniProtKB">
        <authorList>
            <consortium name="WormBaseParasite"/>
        </authorList>
    </citation>
    <scope>IDENTIFICATION</scope>
</reference>
<feature type="transmembrane region" description="Helical" evidence="1">
    <location>
        <begin position="348"/>
        <end position="369"/>
    </location>
</feature>
<keyword evidence="1" id="KW-0472">Membrane</keyword>
<feature type="chain" id="PRO_5009309555" evidence="2">
    <location>
        <begin position="23"/>
        <end position="418"/>
    </location>
</feature>
<dbReference type="WBParaSite" id="Csp11.Scaffold630.g20707.t1">
    <property type="protein sequence ID" value="Csp11.Scaffold630.g20707.t1"/>
    <property type="gene ID" value="Csp11.Scaffold630.g20707"/>
</dbReference>
<dbReference type="AlphaFoldDB" id="A0A1I7UYU3"/>
<keyword evidence="2" id="KW-0732">Signal</keyword>
<protein>
    <submittedName>
        <fullName evidence="4">Uncharacterized protein</fullName>
    </submittedName>
</protein>
<proteinExistence type="predicted"/>
<keyword evidence="1" id="KW-0812">Transmembrane</keyword>
<name>A0A1I7UYU3_9PELO</name>
<evidence type="ECO:0000256" key="1">
    <source>
        <dbReference type="SAM" id="Phobius"/>
    </source>
</evidence>
<organism evidence="3 4">
    <name type="scientific">Caenorhabditis tropicalis</name>
    <dbReference type="NCBI Taxonomy" id="1561998"/>
    <lineage>
        <taxon>Eukaryota</taxon>
        <taxon>Metazoa</taxon>
        <taxon>Ecdysozoa</taxon>
        <taxon>Nematoda</taxon>
        <taxon>Chromadorea</taxon>
        <taxon>Rhabditida</taxon>
        <taxon>Rhabditina</taxon>
        <taxon>Rhabditomorpha</taxon>
        <taxon>Rhabditoidea</taxon>
        <taxon>Rhabditidae</taxon>
        <taxon>Peloderinae</taxon>
        <taxon>Caenorhabditis</taxon>
    </lineage>
</organism>
<keyword evidence="1" id="KW-1133">Transmembrane helix</keyword>
<dbReference type="eggNOG" id="ENOG502TFTT">
    <property type="taxonomic scope" value="Eukaryota"/>
</dbReference>
<sequence length="418" mass="48227">MRKKSTLTACCFLFFICTVINAHVPTIDELLRTNQYILISQQDSVTTIQRDVSAGRCPLFMSKITKDHSQLRFIGAHLIRDTFGRLPPEIMLITDNSYSFNVNIFSLNMTSIFEPTSRKSFKLFDKELFNLSKGIRNFKIKRRIKGTLFDSTSHLLYVDISTDDSFEMEQYYFTKLQTAEYQLTHIRNYHRTSPNSRFDWQEDHYAGKFYYKERVDDEIALFEIPMSAFIPTIWEGEAGVKIGVIQANGTLMGASGGMFYTVGTETNIKTGVLSTSLIPASLMGGFECQAKVEPASLPKFNKLIIVRNDDYCMLKYGADYNQKRCEEEQKDFLASKSFGDEPTDIVKWLLIICIVLFMFIILLFVYIFWLRSNFTTDFDGSHQNEYETEASLFVAKQRSFPSVYQDPALLDVSVDRWN</sequence>
<evidence type="ECO:0000313" key="4">
    <source>
        <dbReference type="WBParaSite" id="Csp11.Scaffold630.g20707.t1"/>
    </source>
</evidence>
<accession>A0A1I7UYU3</accession>
<evidence type="ECO:0000313" key="3">
    <source>
        <dbReference type="Proteomes" id="UP000095282"/>
    </source>
</evidence>
<feature type="signal peptide" evidence="2">
    <location>
        <begin position="1"/>
        <end position="22"/>
    </location>
</feature>
<keyword evidence="3" id="KW-1185">Reference proteome</keyword>
<evidence type="ECO:0000256" key="2">
    <source>
        <dbReference type="SAM" id="SignalP"/>
    </source>
</evidence>
<dbReference type="Proteomes" id="UP000095282">
    <property type="component" value="Unplaced"/>
</dbReference>